<protein>
    <recommendedName>
        <fullName evidence="2">C2H2-type domain-containing protein</fullName>
    </recommendedName>
</protein>
<gene>
    <name evidence="3" type="ORF">PG991_005174</name>
</gene>
<proteinExistence type="predicted"/>
<evidence type="ECO:0000313" key="3">
    <source>
        <dbReference type="EMBL" id="KAK8028118.1"/>
    </source>
</evidence>
<reference evidence="3 4" key="1">
    <citation type="submission" date="2023-01" db="EMBL/GenBank/DDBJ databases">
        <title>Analysis of 21 Apiospora genomes using comparative genomics revels a genus with tremendous synthesis potential of carbohydrate active enzymes and secondary metabolites.</title>
        <authorList>
            <person name="Sorensen T."/>
        </authorList>
    </citation>
    <scope>NUCLEOTIDE SEQUENCE [LARGE SCALE GENOMIC DNA]</scope>
    <source>
        <strain evidence="3 4">CBS 20057</strain>
    </source>
</reference>
<sequence length="570" mass="65667">MLQSVFRSEHSIKQRSRLEDACIRCYPVLTAILTYLSGSDAALLLAVVGLYYNEEWAGIRTKFVCLQRDVPEHSQWIDTMVSKGHKAFFVGGDLDDWAARLRYPLTCRRYSTLRVWLAVRVRNGVDAELNERRRSHAWAYFTVTREGDVLWGPSRSTRHLRSAFWTDSNVIPIPHYTRVPEPIIPVVSWCQTDIPNENGIELVWAQTNSAGRPPVIRMCPTQWGDQWDRGQEGWHHHTTIAWREECDRLTPGAVQTTTNYRGQSSFRLPYYDISSLNEDKFEAHVQSEQTRNLLDRELHLRMVQRLEQYLSHSRADDIPLPNEDTTGLQKHKDELGYHCPYEGCPKTPVDRQAPLREHYGTHIPWERRCPICSSFESKTIIEWIRHAKRHTDLEDELDSRYLRDKCDQLLNRILQELLQAQPKPRASRNAQQPSQRTSRKRKLESTTGEEQPSPSTSSMEPLASSNEVIAMGCDISDTFSTKGFRHASLHRDTNTYDDVPDMFNSRVDGETPVREEGILNIQSQHFGTGGTGTGEGLEFLALQQQLSPPAIYGAMNYPYQIQFPNLQFQN</sequence>
<evidence type="ECO:0000259" key="2">
    <source>
        <dbReference type="SMART" id="SM00355"/>
    </source>
</evidence>
<dbReference type="SMART" id="SM00355">
    <property type="entry name" value="ZnF_C2H2"/>
    <property type="match status" value="2"/>
</dbReference>
<dbReference type="EMBL" id="JAQQWI010000007">
    <property type="protein sequence ID" value="KAK8028118.1"/>
    <property type="molecule type" value="Genomic_DNA"/>
</dbReference>
<comment type="caution">
    <text evidence="3">The sequence shown here is derived from an EMBL/GenBank/DDBJ whole genome shotgun (WGS) entry which is preliminary data.</text>
</comment>
<feature type="compositionally biased region" description="Polar residues" evidence="1">
    <location>
        <begin position="445"/>
        <end position="462"/>
    </location>
</feature>
<keyword evidence="4" id="KW-1185">Reference proteome</keyword>
<feature type="region of interest" description="Disordered" evidence="1">
    <location>
        <begin position="418"/>
        <end position="462"/>
    </location>
</feature>
<dbReference type="Proteomes" id="UP001396898">
    <property type="component" value="Unassembled WGS sequence"/>
</dbReference>
<accession>A0ABR1S8E9</accession>
<evidence type="ECO:0000256" key="1">
    <source>
        <dbReference type="SAM" id="MobiDB-lite"/>
    </source>
</evidence>
<dbReference type="InterPro" id="IPR013087">
    <property type="entry name" value="Znf_C2H2_type"/>
</dbReference>
<organism evidence="3 4">
    <name type="scientific">Apiospora marii</name>
    <dbReference type="NCBI Taxonomy" id="335849"/>
    <lineage>
        <taxon>Eukaryota</taxon>
        <taxon>Fungi</taxon>
        <taxon>Dikarya</taxon>
        <taxon>Ascomycota</taxon>
        <taxon>Pezizomycotina</taxon>
        <taxon>Sordariomycetes</taxon>
        <taxon>Xylariomycetidae</taxon>
        <taxon>Amphisphaeriales</taxon>
        <taxon>Apiosporaceae</taxon>
        <taxon>Apiospora</taxon>
    </lineage>
</organism>
<name>A0ABR1S8E9_9PEZI</name>
<feature type="domain" description="C2H2-type" evidence="2">
    <location>
        <begin position="367"/>
        <end position="390"/>
    </location>
</feature>
<evidence type="ECO:0000313" key="4">
    <source>
        <dbReference type="Proteomes" id="UP001396898"/>
    </source>
</evidence>
<feature type="domain" description="C2H2-type" evidence="2">
    <location>
        <begin position="337"/>
        <end position="362"/>
    </location>
</feature>